<dbReference type="EC" id="1.1.1.-" evidence="3"/>
<comment type="caution">
    <text evidence="3">The sequence shown here is derived from an EMBL/GenBank/DDBJ whole genome shotgun (WGS) entry which is preliminary data.</text>
</comment>
<dbReference type="InterPro" id="IPR036812">
    <property type="entry name" value="NAD(P)_OxRdtase_dom_sf"/>
</dbReference>
<gene>
    <name evidence="3" type="ORF">ACFOLC_11850</name>
</gene>
<organism evidence="3 4">
    <name type="scientific">Lysobacter cavernae</name>
    <dbReference type="NCBI Taxonomy" id="1685901"/>
    <lineage>
        <taxon>Bacteria</taxon>
        <taxon>Pseudomonadati</taxon>
        <taxon>Pseudomonadota</taxon>
        <taxon>Gammaproteobacteria</taxon>
        <taxon>Lysobacterales</taxon>
        <taxon>Lysobacteraceae</taxon>
        <taxon>Lysobacter</taxon>
    </lineage>
</organism>
<dbReference type="Gene3D" id="3.20.20.100">
    <property type="entry name" value="NADP-dependent oxidoreductase domain"/>
    <property type="match status" value="1"/>
</dbReference>
<dbReference type="RefSeq" id="WP_386759472.1">
    <property type="nucleotide sequence ID" value="NZ_JBHRXK010000005.1"/>
</dbReference>
<dbReference type="Pfam" id="PF00248">
    <property type="entry name" value="Aldo_ket_red"/>
    <property type="match status" value="1"/>
</dbReference>
<dbReference type="InterPro" id="IPR050791">
    <property type="entry name" value="Aldo-Keto_reductase"/>
</dbReference>
<feature type="domain" description="NADP-dependent oxidoreductase" evidence="2">
    <location>
        <begin position="20"/>
        <end position="311"/>
    </location>
</feature>
<keyword evidence="1 3" id="KW-0560">Oxidoreductase</keyword>
<dbReference type="PANTHER" id="PTHR43625:SF40">
    <property type="entry name" value="ALDO-KETO REDUCTASE YAKC [NADP(+)]"/>
    <property type="match status" value="1"/>
</dbReference>
<keyword evidence="4" id="KW-1185">Reference proteome</keyword>
<proteinExistence type="predicted"/>
<dbReference type="PROSITE" id="PS51257">
    <property type="entry name" value="PROKAR_LIPOPROTEIN"/>
    <property type="match status" value="1"/>
</dbReference>
<dbReference type="InterPro" id="IPR020471">
    <property type="entry name" value="AKR"/>
</dbReference>
<dbReference type="CDD" id="cd19076">
    <property type="entry name" value="AKR_AKR13A_13D"/>
    <property type="match status" value="1"/>
</dbReference>
<name>A0ABV7RSJ6_9GAMM</name>
<dbReference type="SUPFAM" id="SSF51430">
    <property type="entry name" value="NAD(P)-linked oxidoreductase"/>
    <property type="match status" value="1"/>
</dbReference>
<accession>A0ABV7RSJ6</accession>
<dbReference type="GO" id="GO:0016491">
    <property type="term" value="F:oxidoreductase activity"/>
    <property type="evidence" value="ECO:0007669"/>
    <property type="project" value="UniProtKB-KW"/>
</dbReference>
<reference evidence="4" key="1">
    <citation type="journal article" date="2019" name="Int. J. Syst. Evol. Microbiol.">
        <title>The Global Catalogue of Microorganisms (GCM) 10K type strain sequencing project: providing services to taxonomists for standard genome sequencing and annotation.</title>
        <authorList>
            <consortium name="The Broad Institute Genomics Platform"/>
            <consortium name="The Broad Institute Genome Sequencing Center for Infectious Disease"/>
            <person name="Wu L."/>
            <person name="Ma J."/>
        </authorList>
    </citation>
    <scope>NUCLEOTIDE SEQUENCE [LARGE SCALE GENOMIC DNA]</scope>
    <source>
        <strain evidence="4">KCTC 42875</strain>
    </source>
</reference>
<sequence length="332" mass="36188">MSFPFPRRTLGRQGLTVSAIGLGCMGMSDFYGPSEEATNLAVLHHAIDIGIDFLDTADMYGVGDNERLLAKVLHTRRDEIVLASKFGNVRAANGDFLGIDGRPEYVAAACDASLQRLGVDHIDLYYQHRVDPNVPIEDTVGAMARLVEAGKVRHLGLSEASGATVRRAAVVHPIAALQSEYSLWTRDVEDDALRTCRELGVGFVAYSPLGRGFLTGAIQKTDDLADDDRRRLHPRFQAGNIDRNQALVATLTDMATARGCTPAQLALAWLLHRGPDIVPIPGTRRIARLDENADATRVDLTLAEQRRLDDVLTTHEIVGTRYPAAQMAVLNA</sequence>
<dbReference type="EMBL" id="JBHRXK010000005">
    <property type="protein sequence ID" value="MFC3551702.1"/>
    <property type="molecule type" value="Genomic_DNA"/>
</dbReference>
<evidence type="ECO:0000259" key="2">
    <source>
        <dbReference type="Pfam" id="PF00248"/>
    </source>
</evidence>
<evidence type="ECO:0000256" key="1">
    <source>
        <dbReference type="ARBA" id="ARBA00023002"/>
    </source>
</evidence>
<dbReference type="PRINTS" id="PR00069">
    <property type="entry name" value="ALDKETRDTASE"/>
</dbReference>
<dbReference type="Proteomes" id="UP001595740">
    <property type="component" value="Unassembled WGS sequence"/>
</dbReference>
<dbReference type="InterPro" id="IPR023210">
    <property type="entry name" value="NADP_OxRdtase_dom"/>
</dbReference>
<protein>
    <submittedName>
        <fullName evidence="3">Aldo/keto reductase</fullName>
        <ecNumber evidence="3">1.1.1.-</ecNumber>
    </submittedName>
</protein>
<evidence type="ECO:0000313" key="3">
    <source>
        <dbReference type="EMBL" id="MFC3551702.1"/>
    </source>
</evidence>
<evidence type="ECO:0000313" key="4">
    <source>
        <dbReference type="Proteomes" id="UP001595740"/>
    </source>
</evidence>
<dbReference type="PANTHER" id="PTHR43625">
    <property type="entry name" value="AFLATOXIN B1 ALDEHYDE REDUCTASE"/>
    <property type="match status" value="1"/>
</dbReference>